<organism evidence="1 2">
    <name type="scientific">Dreissena polymorpha</name>
    <name type="common">Zebra mussel</name>
    <name type="synonym">Mytilus polymorpha</name>
    <dbReference type="NCBI Taxonomy" id="45954"/>
    <lineage>
        <taxon>Eukaryota</taxon>
        <taxon>Metazoa</taxon>
        <taxon>Spiralia</taxon>
        <taxon>Lophotrochozoa</taxon>
        <taxon>Mollusca</taxon>
        <taxon>Bivalvia</taxon>
        <taxon>Autobranchia</taxon>
        <taxon>Heteroconchia</taxon>
        <taxon>Euheterodonta</taxon>
        <taxon>Imparidentia</taxon>
        <taxon>Neoheterodontei</taxon>
        <taxon>Myida</taxon>
        <taxon>Dreissenoidea</taxon>
        <taxon>Dreissenidae</taxon>
        <taxon>Dreissena</taxon>
    </lineage>
</organism>
<dbReference type="EMBL" id="JAIWYP010000013">
    <property type="protein sequence ID" value="KAH3717395.1"/>
    <property type="molecule type" value="Genomic_DNA"/>
</dbReference>
<gene>
    <name evidence="1" type="ORF">DPMN_060181</name>
</gene>
<protein>
    <submittedName>
        <fullName evidence="1">Uncharacterized protein</fullName>
    </submittedName>
</protein>
<comment type="caution">
    <text evidence="1">The sequence shown here is derived from an EMBL/GenBank/DDBJ whole genome shotgun (WGS) entry which is preliminary data.</text>
</comment>
<sequence length="142" mass="16160">MSCLGEEELITITTDLNNTCAFDIWNDSPGLWGTLWAFLPQLETLKLPLSVNIDLQLPPSLKHLTVSYYVLSPAELRQLVNQLCVLTHSVVCKVEFLCGNKIENTITNIPSEENIPIKHELEALDHVEVKRFRIYDQKPDIT</sequence>
<reference evidence="1" key="2">
    <citation type="submission" date="2020-11" db="EMBL/GenBank/DDBJ databases">
        <authorList>
            <person name="McCartney M.A."/>
            <person name="Auch B."/>
            <person name="Kono T."/>
            <person name="Mallez S."/>
            <person name="Becker A."/>
            <person name="Gohl D.M."/>
            <person name="Silverstein K.A.T."/>
            <person name="Koren S."/>
            <person name="Bechman K.B."/>
            <person name="Herman A."/>
            <person name="Abrahante J.E."/>
            <person name="Garbe J."/>
        </authorList>
    </citation>
    <scope>NUCLEOTIDE SEQUENCE</scope>
    <source>
        <strain evidence="1">Duluth1</strain>
        <tissue evidence="1">Whole animal</tissue>
    </source>
</reference>
<name>A0A9D4HFM7_DREPO</name>
<keyword evidence="2" id="KW-1185">Reference proteome</keyword>
<accession>A0A9D4HFM7</accession>
<evidence type="ECO:0000313" key="2">
    <source>
        <dbReference type="Proteomes" id="UP000828390"/>
    </source>
</evidence>
<reference evidence="1" key="1">
    <citation type="journal article" date="2019" name="bioRxiv">
        <title>The Genome of the Zebra Mussel, Dreissena polymorpha: A Resource for Invasive Species Research.</title>
        <authorList>
            <person name="McCartney M.A."/>
            <person name="Auch B."/>
            <person name="Kono T."/>
            <person name="Mallez S."/>
            <person name="Zhang Y."/>
            <person name="Obille A."/>
            <person name="Becker A."/>
            <person name="Abrahante J.E."/>
            <person name="Garbe J."/>
            <person name="Badalamenti J.P."/>
            <person name="Herman A."/>
            <person name="Mangelson H."/>
            <person name="Liachko I."/>
            <person name="Sullivan S."/>
            <person name="Sone E.D."/>
            <person name="Koren S."/>
            <person name="Silverstein K.A.T."/>
            <person name="Beckman K.B."/>
            <person name="Gohl D.M."/>
        </authorList>
    </citation>
    <scope>NUCLEOTIDE SEQUENCE</scope>
    <source>
        <strain evidence="1">Duluth1</strain>
        <tissue evidence="1">Whole animal</tissue>
    </source>
</reference>
<dbReference type="AlphaFoldDB" id="A0A9D4HFM7"/>
<proteinExistence type="predicted"/>
<evidence type="ECO:0000313" key="1">
    <source>
        <dbReference type="EMBL" id="KAH3717395.1"/>
    </source>
</evidence>
<dbReference type="Proteomes" id="UP000828390">
    <property type="component" value="Unassembled WGS sequence"/>
</dbReference>